<feature type="compositionally biased region" description="Basic and acidic residues" evidence="1">
    <location>
        <begin position="143"/>
        <end position="155"/>
    </location>
</feature>
<dbReference type="GeneID" id="68115542"/>
<feature type="region of interest" description="Disordered" evidence="1">
    <location>
        <begin position="102"/>
        <end position="190"/>
    </location>
</feature>
<dbReference type="VEuPathDB" id="AmoebaDB:FDP41_008324"/>
<organism evidence="2 3">
    <name type="scientific">Naegleria fowleri</name>
    <name type="common">Brain eating amoeba</name>
    <dbReference type="NCBI Taxonomy" id="5763"/>
    <lineage>
        <taxon>Eukaryota</taxon>
        <taxon>Discoba</taxon>
        <taxon>Heterolobosea</taxon>
        <taxon>Tetramitia</taxon>
        <taxon>Eutetramitia</taxon>
        <taxon>Vahlkampfiidae</taxon>
        <taxon>Naegleria</taxon>
    </lineage>
</organism>
<dbReference type="OrthoDB" id="10267395at2759"/>
<gene>
    <name evidence="2" type="ORF">FDP41_008324</name>
</gene>
<dbReference type="RefSeq" id="XP_044558333.1">
    <property type="nucleotide sequence ID" value="XM_044712166.1"/>
</dbReference>
<dbReference type="EMBL" id="VFQX01000060">
    <property type="protein sequence ID" value="KAF0973620.1"/>
    <property type="molecule type" value="Genomic_DNA"/>
</dbReference>
<dbReference type="Proteomes" id="UP000444721">
    <property type="component" value="Unassembled WGS sequence"/>
</dbReference>
<evidence type="ECO:0000313" key="3">
    <source>
        <dbReference type="Proteomes" id="UP000444721"/>
    </source>
</evidence>
<keyword evidence="3" id="KW-1185">Reference proteome</keyword>
<proteinExistence type="predicted"/>
<accession>A0A6A5BHW3</accession>
<dbReference type="VEuPathDB" id="AmoebaDB:NfTy_090510"/>
<protein>
    <submittedName>
        <fullName evidence="2">Uncharacterized protein</fullName>
    </submittedName>
</protein>
<sequence>MPKEASQRKFKTQDGHVYVPVNNLDKHAIKTIAQVITPDHPEEKVKVTTARVVVDEATGEHVVLVGGYKTKPKDRSKRILKNPTAVAEENIIHGTRRRRNVNYKECTEKEQGVSESHNTYEERQVSAKKKNSSSKKSKKNQTKKAEQDVDQEKENINQQEQQTLEEEETIPKKSRPKSRNKKVKEEEVPQTSSWSYALSPKVCELITKLGGEIPSEVKKHRYRDMILSDAINLFASIKWKKGNQFIVEDKSKVKDEDICVEHQIFVMDQDQYEHIEWFKEKNDFIFLGDGDAALCVCRLSESSEDFPIYLVMEACDGLPEEVFKFSLSEYLSMLRVKEENSQDDDLMQL</sequence>
<feature type="compositionally biased region" description="Basic residues" evidence="1">
    <location>
        <begin position="172"/>
        <end position="182"/>
    </location>
</feature>
<evidence type="ECO:0000256" key="1">
    <source>
        <dbReference type="SAM" id="MobiDB-lite"/>
    </source>
</evidence>
<dbReference type="AlphaFoldDB" id="A0A6A5BHW3"/>
<reference evidence="2 3" key="1">
    <citation type="journal article" date="2019" name="Sci. Rep.">
        <title>Nanopore sequencing improves the draft genome of the human pathogenic amoeba Naegleria fowleri.</title>
        <authorList>
            <person name="Liechti N."/>
            <person name="Schurch N."/>
            <person name="Bruggmann R."/>
            <person name="Wittwer M."/>
        </authorList>
    </citation>
    <scope>NUCLEOTIDE SEQUENCE [LARGE SCALE GENOMIC DNA]</scope>
    <source>
        <strain evidence="2 3">ATCC 30894</strain>
    </source>
</reference>
<evidence type="ECO:0000313" key="2">
    <source>
        <dbReference type="EMBL" id="KAF0973620.1"/>
    </source>
</evidence>
<name>A0A6A5BHW3_NAEFO</name>
<dbReference type="OMA" id="KDEDICV"/>
<feature type="compositionally biased region" description="Basic and acidic residues" evidence="1">
    <location>
        <begin position="105"/>
        <end position="125"/>
    </location>
</feature>
<comment type="caution">
    <text evidence="2">The sequence shown here is derived from an EMBL/GenBank/DDBJ whole genome shotgun (WGS) entry which is preliminary data.</text>
</comment>
<feature type="compositionally biased region" description="Basic residues" evidence="1">
    <location>
        <begin position="126"/>
        <end position="142"/>
    </location>
</feature>
<dbReference type="VEuPathDB" id="AmoebaDB:NF0002200"/>